<sequence length="131" mass="14916">MSVGGASGTQPTTTRNKVQLRRSLEFWASKPKELMPALGDKFKPIVLELIREGKTNGEILRHLEEVHHVRIAERTLTRRKGTWGLSQDTNKQEVLLEELIIKYFGDGLTNSQIHHVLTTGHVYTKCQQTLE</sequence>
<dbReference type="PANTHER" id="PTHR46177">
    <property type="entry name" value="INTEGRASE CATALYTIC DOMAIN-CONTAINING PROTEIN"/>
    <property type="match status" value="1"/>
</dbReference>
<reference evidence="2" key="1">
    <citation type="submission" date="2014-03" db="EMBL/GenBank/DDBJ databases">
        <title>The Genome Sequence of Puccinia striiformis f. sp. tritici PST-78.</title>
        <authorList>
            <consortium name="The Broad Institute Genome Sequencing Platform"/>
            <person name="Cuomo C."/>
            <person name="Hulbert S."/>
            <person name="Chen X."/>
            <person name="Walker B."/>
            <person name="Young S.K."/>
            <person name="Zeng Q."/>
            <person name="Gargeya S."/>
            <person name="Fitzgerald M."/>
            <person name="Haas B."/>
            <person name="Abouelleil A."/>
            <person name="Alvarado L."/>
            <person name="Arachchi H.M."/>
            <person name="Berlin A.M."/>
            <person name="Chapman S.B."/>
            <person name="Goldberg J."/>
            <person name="Griggs A."/>
            <person name="Gujja S."/>
            <person name="Hansen M."/>
            <person name="Howarth C."/>
            <person name="Imamovic A."/>
            <person name="Larimer J."/>
            <person name="McCowan C."/>
            <person name="Montmayeur A."/>
            <person name="Murphy C."/>
            <person name="Neiman D."/>
            <person name="Pearson M."/>
            <person name="Priest M."/>
            <person name="Roberts A."/>
            <person name="Saif S."/>
            <person name="Shea T."/>
            <person name="Sisk P."/>
            <person name="Sykes S."/>
            <person name="Wortman J."/>
            <person name="Nusbaum C."/>
            <person name="Birren B."/>
        </authorList>
    </citation>
    <scope>NUCLEOTIDE SEQUENCE [LARGE SCALE GENOMIC DNA]</scope>
    <source>
        <strain evidence="2">race PST-78</strain>
    </source>
</reference>
<proteinExistence type="predicted"/>
<dbReference type="Proteomes" id="UP000054564">
    <property type="component" value="Unassembled WGS sequence"/>
</dbReference>
<name>A0A0L0V134_9BASI</name>
<evidence type="ECO:0000313" key="1">
    <source>
        <dbReference type="EMBL" id="KNE92992.1"/>
    </source>
</evidence>
<comment type="caution">
    <text evidence="1">The sequence shown here is derived from an EMBL/GenBank/DDBJ whole genome shotgun (WGS) entry which is preliminary data.</text>
</comment>
<dbReference type="EMBL" id="AJIL01000148">
    <property type="protein sequence ID" value="KNE92992.1"/>
    <property type="molecule type" value="Genomic_DNA"/>
</dbReference>
<organism evidence="1 2">
    <name type="scientific">Puccinia striiformis f. sp. tritici PST-78</name>
    <dbReference type="NCBI Taxonomy" id="1165861"/>
    <lineage>
        <taxon>Eukaryota</taxon>
        <taxon>Fungi</taxon>
        <taxon>Dikarya</taxon>
        <taxon>Basidiomycota</taxon>
        <taxon>Pucciniomycotina</taxon>
        <taxon>Pucciniomycetes</taxon>
        <taxon>Pucciniales</taxon>
        <taxon>Pucciniaceae</taxon>
        <taxon>Puccinia</taxon>
    </lineage>
</organism>
<gene>
    <name evidence="1" type="ORF">PSTG_13628</name>
</gene>
<dbReference type="AlphaFoldDB" id="A0A0L0V134"/>
<accession>A0A0L0V134</accession>
<evidence type="ECO:0000313" key="2">
    <source>
        <dbReference type="Proteomes" id="UP000054564"/>
    </source>
</evidence>
<protein>
    <recommendedName>
        <fullName evidence="3">Clr5 domain-containing protein</fullName>
    </recommendedName>
</protein>
<evidence type="ECO:0008006" key="3">
    <source>
        <dbReference type="Google" id="ProtNLM"/>
    </source>
</evidence>
<keyword evidence="2" id="KW-1185">Reference proteome</keyword>
<dbReference type="PANTHER" id="PTHR46177:SF1">
    <property type="entry name" value="INTEGRASE CATALYTIC DOMAIN-CONTAINING PROTEIN"/>
    <property type="match status" value="1"/>
</dbReference>